<evidence type="ECO:0000256" key="6">
    <source>
        <dbReference type="PROSITE-ProRule" id="PRU00546"/>
    </source>
</evidence>
<dbReference type="InterPro" id="IPR012724">
    <property type="entry name" value="DnaJ"/>
</dbReference>
<dbReference type="SUPFAM" id="SSF46565">
    <property type="entry name" value="Chaperone J-domain"/>
    <property type="match status" value="1"/>
</dbReference>
<evidence type="ECO:0000259" key="7">
    <source>
        <dbReference type="PROSITE" id="PS50076"/>
    </source>
</evidence>
<dbReference type="InterPro" id="IPR036410">
    <property type="entry name" value="HSP_DnaJ_Cys-rich_dom_sf"/>
</dbReference>
<protein>
    <recommendedName>
        <fullName evidence="11">J domain-containing protein</fullName>
    </recommendedName>
</protein>
<dbReference type="Proteomes" id="UP000249390">
    <property type="component" value="Unassembled WGS sequence"/>
</dbReference>
<reference evidence="9 10" key="1">
    <citation type="submission" date="2018-06" db="EMBL/GenBank/DDBJ databases">
        <title>The Genome of Cuscuta australis (Dodder) Provides Insight into the Evolution of Plant Parasitism.</title>
        <authorList>
            <person name="Liu H."/>
        </authorList>
    </citation>
    <scope>NUCLEOTIDE SEQUENCE [LARGE SCALE GENOMIC DNA]</scope>
    <source>
        <strain evidence="10">cv. Yunnan</strain>
        <tissue evidence="9">Vines</tissue>
    </source>
</reference>
<keyword evidence="4 6" id="KW-0862">Zinc</keyword>
<dbReference type="CDD" id="cd10719">
    <property type="entry name" value="DnaJ_zf"/>
    <property type="match status" value="1"/>
</dbReference>
<keyword evidence="2" id="KW-0677">Repeat</keyword>
<dbReference type="EMBL" id="NQVE01000015">
    <property type="protein sequence ID" value="RAL53915.1"/>
    <property type="molecule type" value="Genomic_DNA"/>
</dbReference>
<dbReference type="Gene3D" id="1.10.287.110">
    <property type="entry name" value="DnaJ domain"/>
    <property type="match status" value="1"/>
</dbReference>
<comment type="caution">
    <text evidence="9">The sequence shown here is derived from an EMBL/GenBank/DDBJ whole genome shotgun (WGS) entry which is preliminary data.</text>
</comment>
<sequence>MARSNAVRLARAALSSHLLRDSFSVFESIYGSGCRQYSAGICSKSRPLLQSCFRANESVWSSKANFGQKRSIHATARMSSRDFYDLLGVSKNATASEIKKAYLGLAKQLHPDVNKDDPEAAKKFQEVQRAYEVLKDDEKRQTYDQVGHDAFNRAEEGGGAGAGFSGFPGFEDIFNNSDIFNMFRQKMGGEDVKVSVELSFMEAVQGCNKTVAFQTDLLCSACGGSGVPPGTRPETCKRCKGSGMVFQQTGPFTVQSTCPQCRGSGKIVSSFCKTCKGSRVVRGTKTVKLDIMPGVDNDEILKVYRSGGADPEGNQAGDLYVTLKVREDPVFRRERSDIHVDAPLTITQAILGGTTQVPTLTGDVVVKVRPGTQPGQKVVLKKKGIKARNSYSFGDQFVHFKVGIPTNLTEKQRKLIEEFAKEEEREDDKRAAARASG</sequence>
<keyword evidence="5" id="KW-0143">Chaperone</keyword>
<feature type="domain" description="CR-type" evidence="8">
    <location>
        <begin position="206"/>
        <end position="284"/>
    </location>
</feature>
<dbReference type="GO" id="GO:0005524">
    <property type="term" value="F:ATP binding"/>
    <property type="evidence" value="ECO:0007669"/>
    <property type="project" value="InterPro"/>
</dbReference>
<dbReference type="Gene3D" id="2.60.260.20">
    <property type="entry name" value="Urease metallochaperone UreE, N-terminal domain"/>
    <property type="match status" value="2"/>
</dbReference>
<evidence type="ECO:0000256" key="2">
    <source>
        <dbReference type="ARBA" id="ARBA00022737"/>
    </source>
</evidence>
<dbReference type="GO" id="GO:0031072">
    <property type="term" value="F:heat shock protein binding"/>
    <property type="evidence" value="ECO:0007669"/>
    <property type="project" value="InterPro"/>
</dbReference>
<dbReference type="Gene3D" id="2.10.230.10">
    <property type="entry name" value="Heat shock protein DnaJ, cysteine-rich domain"/>
    <property type="match status" value="1"/>
</dbReference>
<dbReference type="PROSITE" id="PS51188">
    <property type="entry name" value="ZF_CR"/>
    <property type="match status" value="1"/>
</dbReference>
<evidence type="ECO:0000256" key="3">
    <source>
        <dbReference type="ARBA" id="ARBA00022771"/>
    </source>
</evidence>
<dbReference type="InterPro" id="IPR001305">
    <property type="entry name" value="HSP_DnaJ_Cys-rich_dom"/>
</dbReference>
<dbReference type="Pfam" id="PF01556">
    <property type="entry name" value="DnaJ_C"/>
    <property type="match status" value="1"/>
</dbReference>
<organism evidence="9 10">
    <name type="scientific">Cuscuta australis</name>
    <dbReference type="NCBI Taxonomy" id="267555"/>
    <lineage>
        <taxon>Eukaryota</taxon>
        <taxon>Viridiplantae</taxon>
        <taxon>Streptophyta</taxon>
        <taxon>Embryophyta</taxon>
        <taxon>Tracheophyta</taxon>
        <taxon>Spermatophyta</taxon>
        <taxon>Magnoliopsida</taxon>
        <taxon>eudicotyledons</taxon>
        <taxon>Gunneridae</taxon>
        <taxon>Pentapetalae</taxon>
        <taxon>asterids</taxon>
        <taxon>lamiids</taxon>
        <taxon>Solanales</taxon>
        <taxon>Convolvulaceae</taxon>
        <taxon>Cuscuteae</taxon>
        <taxon>Cuscuta</taxon>
        <taxon>Cuscuta subgen. Grammica</taxon>
        <taxon>Cuscuta sect. Cleistogrammica</taxon>
    </lineage>
</organism>
<dbReference type="PROSITE" id="PS50076">
    <property type="entry name" value="DNAJ_2"/>
    <property type="match status" value="1"/>
</dbReference>
<dbReference type="NCBIfam" id="NF008035">
    <property type="entry name" value="PRK10767.1"/>
    <property type="match status" value="1"/>
</dbReference>
<dbReference type="GO" id="GO:0008270">
    <property type="term" value="F:zinc ion binding"/>
    <property type="evidence" value="ECO:0007669"/>
    <property type="project" value="UniProtKB-KW"/>
</dbReference>
<evidence type="ECO:0000256" key="4">
    <source>
        <dbReference type="ARBA" id="ARBA00022833"/>
    </source>
</evidence>
<evidence type="ECO:0000313" key="10">
    <source>
        <dbReference type="Proteomes" id="UP000249390"/>
    </source>
</evidence>
<dbReference type="InterPro" id="IPR036869">
    <property type="entry name" value="J_dom_sf"/>
</dbReference>
<dbReference type="FunFam" id="2.10.230.10:FF:000002">
    <property type="entry name" value="Molecular chaperone DnaJ"/>
    <property type="match status" value="1"/>
</dbReference>
<dbReference type="InterPro" id="IPR001623">
    <property type="entry name" value="DnaJ_domain"/>
</dbReference>
<dbReference type="CDD" id="cd10747">
    <property type="entry name" value="DnaJ_C"/>
    <property type="match status" value="1"/>
</dbReference>
<dbReference type="HAMAP" id="MF_01152">
    <property type="entry name" value="DnaJ"/>
    <property type="match status" value="1"/>
</dbReference>
<dbReference type="InterPro" id="IPR008971">
    <property type="entry name" value="HSP40/DnaJ_pept-bd"/>
</dbReference>
<keyword evidence="3 6" id="KW-0863">Zinc-finger</keyword>
<evidence type="ECO:0000256" key="1">
    <source>
        <dbReference type="ARBA" id="ARBA00022723"/>
    </source>
</evidence>
<evidence type="ECO:0000256" key="5">
    <source>
        <dbReference type="ARBA" id="ARBA00023186"/>
    </source>
</evidence>
<dbReference type="PROSITE" id="PS00636">
    <property type="entry name" value="DNAJ_1"/>
    <property type="match status" value="1"/>
</dbReference>
<dbReference type="GO" id="GO:0042026">
    <property type="term" value="P:protein refolding"/>
    <property type="evidence" value="ECO:0007669"/>
    <property type="project" value="TreeGrafter"/>
</dbReference>
<dbReference type="GO" id="GO:0051082">
    <property type="term" value="F:unfolded protein binding"/>
    <property type="evidence" value="ECO:0007669"/>
    <property type="project" value="InterPro"/>
</dbReference>
<dbReference type="InterPro" id="IPR002939">
    <property type="entry name" value="DnaJ_C"/>
</dbReference>
<dbReference type="GO" id="GO:0005737">
    <property type="term" value="C:cytoplasm"/>
    <property type="evidence" value="ECO:0007669"/>
    <property type="project" value="TreeGrafter"/>
</dbReference>
<name>A0A328E7B6_9ASTE</name>
<dbReference type="SUPFAM" id="SSF49493">
    <property type="entry name" value="HSP40/DnaJ peptide-binding domain"/>
    <property type="match status" value="2"/>
</dbReference>
<dbReference type="SMART" id="SM00271">
    <property type="entry name" value="DnaJ"/>
    <property type="match status" value="1"/>
</dbReference>
<dbReference type="InterPro" id="IPR018253">
    <property type="entry name" value="DnaJ_domain_CS"/>
</dbReference>
<accession>A0A328E7B6</accession>
<dbReference type="AlphaFoldDB" id="A0A328E7B6"/>
<evidence type="ECO:0000259" key="8">
    <source>
        <dbReference type="PROSITE" id="PS51188"/>
    </source>
</evidence>
<evidence type="ECO:0008006" key="11">
    <source>
        <dbReference type="Google" id="ProtNLM"/>
    </source>
</evidence>
<feature type="zinc finger region" description="CR-type" evidence="6">
    <location>
        <begin position="206"/>
        <end position="284"/>
    </location>
</feature>
<gene>
    <name evidence="9" type="ORF">DM860_004386</name>
</gene>
<keyword evidence="10" id="KW-1185">Reference proteome</keyword>
<dbReference type="SUPFAM" id="SSF57938">
    <property type="entry name" value="DnaJ/Hsp40 cysteine-rich domain"/>
    <property type="match status" value="1"/>
</dbReference>
<proteinExistence type="inferred from homology"/>
<dbReference type="PANTHER" id="PTHR43096">
    <property type="entry name" value="DNAJ HOMOLOG 1, MITOCHONDRIAL-RELATED"/>
    <property type="match status" value="1"/>
</dbReference>
<keyword evidence="1 6" id="KW-0479">Metal-binding</keyword>
<dbReference type="Pfam" id="PF00226">
    <property type="entry name" value="DnaJ"/>
    <property type="match status" value="1"/>
</dbReference>
<evidence type="ECO:0000313" key="9">
    <source>
        <dbReference type="EMBL" id="RAL53915.1"/>
    </source>
</evidence>
<dbReference type="PANTHER" id="PTHR43096:SF52">
    <property type="entry name" value="DNAJ HOMOLOG 1, MITOCHONDRIAL-RELATED"/>
    <property type="match status" value="1"/>
</dbReference>
<dbReference type="Pfam" id="PF00684">
    <property type="entry name" value="DnaJ_CXXCXGXG"/>
    <property type="match status" value="1"/>
</dbReference>
<feature type="domain" description="J" evidence="7">
    <location>
        <begin position="82"/>
        <end position="147"/>
    </location>
</feature>
<dbReference type="PRINTS" id="PR00625">
    <property type="entry name" value="JDOMAIN"/>
</dbReference>
<dbReference type="FunFam" id="2.60.260.20:FF:000005">
    <property type="entry name" value="Chaperone protein dnaJ 1, mitochondrial"/>
    <property type="match status" value="1"/>
</dbReference>
<dbReference type="GO" id="GO:0009408">
    <property type="term" value="P:response to heat"/>
    <property type="evidence" value="ECO:0007669"/>
    <property type="project" value="InterPro"/>
</dbReference>
<dbReference type="CDD" id="cd06257">
    <property type="entry name" value="DnaJ"/>
    <property type="match status" value="1"/>
</dbReference>